<dbReference type="EMBL" id="JARJLR010000246">
    <property type="protein sequence ID" value="MDF3842998.1"/>
    <property type="molecule type" value="Genomic_DNA"/>
</dbReference>
<proteinExistence type="inferred from homology"/>
<comment type="similarity">
    <text evidence="2">Belongs to the acyl-CoA dehydrogenase family.</text>
</comment>
<dbReference type="Gene3D" id="1.10.540.10">
    <property type="entry name" value="Acyl-CoA dehydrogenase/oxidase, N-terminal domain"/>
    <property type="match status" value="1"/>
</dbReference>
<dbReference type="SUPFAM" id="SSF56645">
    <property type="entry name" value="Acyl-CoA dehydrogenase NM domain-like"/>
    <property type="match status" value="1"/>
</dbReference>
<evidence type="ECO:0000256" key="4">
    <source>
        <dbReference type="ARBA" id="ARBA00022827"/>
    </source>
</evidence>
<dbReference type="InterPro" id="IPR036250">
    <property type="entry name" value="AcylCo_DH-like_C"/>
</dbReference>
<dbReference type="CDD" id="cd00567">
    <property type="entry name" value="ACAD"/>
    <property type="match status" value="1"/>
</dbReference>
<dbReference type="Proteomes" id="UP001220662">
    <property type="component" value="Unassembled WGS sequence"/>
</dbReference>
<dbReference type="Gene3D" id="1.20.140.10">
    <property type="entry name" value="Butyryl-CoA Dehydrogenase, subunit A, domain 3"/>
    <property type="match status" value="1"/>
</dbReference>
<evidence type="ECO:0000256" key="1">
    <source>
        <dbReference type="ARBA" id="ARBA00001974"/>
    </source>
</evidence>
<dbReference type="PANTHER" id="PTHR43884">
    <property type="entry name" value="ACYL-COA DEHYDROGENASE"/>
    <property type="match status" value="1"/>
</dbReference>
<dbReference type="Pfam" id="PF02771">
    <property type="entry name" value="Acyl-CoA_dh_N"/>
    <property type="match status" value="1"/>
</dbReference>
<dbReference type="SUPFAM" id="SSF47203">
    <property type="entry name" value="Acyl-CoA dehydrogenase C-terminal domain-like"/>
    <property type="match status" value="1"/>
</dbReference>
<evidence type="ECO:0000259" key="6">
    <source>
        <dbReference type="Pfam" id="PF00441"/>
    </source>
</evidence>
<dbReference type="InterPro" id="IPR013786">
    <property type="entry name" value="AcylCoA_DH/ox_N"/>
</dbReference>
<keyword evidence="5" id="KW-0560">Oxidoreductase</keyword>
<evidence type="ECO:0000256" key="5">
    <source>
        <dbReference type="ARBA" id="ARBA00023002"/>
    </source>
</evidence>
<dbReference type="AlphaFoldDB" id="A0AAW6P6A8"/>
<reference evidence="8" key="1">
    <citation type="submission" date="2023-03" db="EMBL/GenBank/DDBJ databases">
        <title>Draft assemblies of triclosan tolerant bacteria isolated from returned activated sludge.</title>
        <authorList>
            <person name="Van Hamelsveld S."/>
        </authorList>
    </citation>
    <scope>NUCLEOTIDE SEQUENCE</scope>
    <source>
        <strain evidence="8">GW210015_S63</strain>
    </source>
</reference>
<sequence>MNFLLSPEQTEFQDTLLRFLDDRCPSTRLHELFDEAGYDAQLWQSLVELGVAGIALPEEHGGSGMEMIDLALVAEVLGARAAPTPFLGHVLAGLAIAWGGSEAQRARYLPALASGELLATVAFDEVGAWQPEQWRLTEEGGRLDGHKQRVPFAEHADLLVVGLGGSGLGLVDRASAGLEIKAEDAVDRTRPLAGVQFTDVSVERLANDVGVAARLRDAALVLLAADAFGGASRCVQMAVDYAKIREQFGQPIGQFQAVKHQLVNMAVEIEPARGLYWYAAHAFDHIPADAERYAALAKAHLTERFLQVARDTVEVHGGIGYTWECDVQIYLKRAMFDYAWMGNASAQRARISL</sequence>
<evidence type="ECO:0000313" key="8">
    <source>
        <dbReference type="EMBL" id="MDF3842998.1"/>
    </source>
</evidence>
<dbReference type="GO" id="GO:0050660">
    <property type="term" value="F:flavin adenine dinucleotide binding"/>
    <property type="evidence" value="ECO:0007669"/>
    <property type="project" value="InterPro"/>
</dbReference>
<feature type="domain" description="Acyl-CoA dehydrogenase/oxidase N-terminal" evidence="7">
    <location>
        <begin position="6"/>
        <end position="116"/>
    </location>
</feature>
<evidence type="ECO:0000256" key="2">
    <source>
        <dbReference type="ARBA" id="ARBA00009347"/>
    </source>
</evidence>
<keyword evidence="4" id="KW-0274">FAD</keyword>
<dbReference type="InterPro" id="IPR009100">
    <property type="entry name" value="AcylCoA_DH/oxidase_NM_dom_sf"/>
</dbReference>
<accession>A0AAW6P6A8</accession>
<organism evidence="8 9">
    <name type="scientific">Pseudomonas citronellolis</name>
    <dbReference type="NCBI Taxonomy" id="53408"/>
    <lineage>
        <taxon>Bacteria</taxon>
        <taxon>Pseudomonadati</taxon>
        <taxon>Pseudomonadota</taxon>
        <taxon>Gammaproteobacteria</taxon>
        <taxon>Pseudomonadales</taxon>
        <taxon>Pseudomonadaceae</taxon>
        <taxon>Pseudomonas</taxon>
    </lineage>
</organism>
<dbReference type="InterPro" id="IPR037069">
    <property type="entry name" value="AcylCoA_DH/ox_N_sf"/>
</dbReference>
<dbReference type="GO" id="GO:0003995">
    <property type="term" value="F:acyl-CoA dehydrogenase activity"/>
    <property type="evidence" value="ECO:0007669"/>
    <property type="project" value="TreeGrafter"/>
</dbReference>
<comment type="cofactor">
    <cofactor evidence="1">
        <name>FAD</name>
        <dbReference type="ChEBI" id="CHEBI:57692"/>
    </cofactor>
</comment>
<keyword evidence="3" id="KW-0285">Flavoprotein</keyword>
<name>A0AAW6P6A8_9PSED</name>
<dbReference type="InterPro" id="IPR009075">
    <property type="entry name" value="AcylCo_DH/oxidase_C"/>
</dbReference>
<evidence type="ECO:0000259" key="7">
    <source>
        <dbReference type="Pfam" id="PF02771"/>
    </source>
</evidence>
<dbReference type="RefSeq" id="WP_276214852.1">
    <property type="nucleotide sequence ID" value="NZ_JARJLR010000246.1"/>
</dbReference>
<dbReference type="Pfam" id="PF00441">
    <property type="entry name" value="Acyl-CoA_dh_1"/>
    <property type="match status" value="1"/>
</dbReference>
<protein>
    <submittedName>
        <fullName evidence="8">Acyl-CoA/acyl-ACP dehydrogenase</fullName>
    </submittedName>
</protein>
<feature type="domain" description="Acyl-CoA dehydrogenase/oxidase C-terminal" evidence="6">
    <location>
        <begin position="222"/>
        <end position="351"/>
    </location>
</feature>
<evidence type="ECO:0000313" key="9">
    <source>
        <dbReference type="Proteomes" id="UP001220662"/>
    </source>
</evidence>
<comment type="caution">
    <text evidence="8">The sequence shown here is derived from an EMBL/GenBank/DDBJ whole genome shotgun (WGS) entry which is preliminary data.</text>
</comment>
<evidence type="ECO:0000256" key="3">
    <source>
        <dbReference type="ARBA" id="ARBA00022630"/>
    </source>
</evidence>
<gene>
    <name evidence="8" type="ORF">P3W55_14900</name>
</gene>
<dbReference type="PANTHER" id="PTHR43884:SF20">
    <property type="entry name" value="ACYL-COA DEHYDROGENASE FADE28"/>
    <property type="match status" value="1"/>
</dbReference>